<name>A0A6C2YQJ4_9BACT</name>
<dbReference type="FunCoup" id="A0A6C2YQJ4">
    <property type="interactions" value="33"/>
</dbReference>
<keyword evidence="2" id="KW-0862">Zinc</keyword>
<dbReference type="Gene3D" id="3.30.50.10">
    <property type="entry name" value="Erythroid Transcription Factor GATA-1, subunit A"/>
    <property type="match status" value="1"/>
</dbReference>
<evidence type="ECO:0000256" key="2">
    <source>
        <dbReference type="ARBA" id="ARBA00022833"/>
    </source>
</evidence>
<organism evidence="4">
    <name type="scientific">Tuwongella immobilis</name>
    <dbReference type="NCBI Taxonomy" id="692036"/>
    <lineage>
        <taxon>Bacteria</taxon>
        <taxon>Pseudomonadati</taxon>
        <taxon>Planctomycetota</taxon>
        <taxon>Planctomycetia</taxon>
        <taxon>Gemmatales</taxon>
        <taxon>Gemmataceae</taxon>
        <taxon>Tuwongella</taxon>
    </lineage>
</organism>
<keyword evidence="5" id="KW-1185">Reference proteome</keyword>
<evidence type="ECO:0000313" key="5">
    <source>
        <dbReference type="Proteomes" id="UP000464378"/>
    </source>
</evidence>
<dbReference type="Pfam" id="PF03884">
    <property type="entry name" value="YacG"/>
    <property type="match status" value="1"/>
</dbReference>
<evidence type="ECO:0000313" key="4">
    <source>
        <dbReference type="EMBL" id="VIP03275.1"/>
    </source>
</evidence>
<dbReference type="GO" id="GO:0006355">
    <property type="term" value="P:regulation of DNA-templated transcription"/>
    <property type="evidence" value="ECO:0007669"/>
    <property type="project" value="InterPro"/>
</dbReference>
<evidence type="ECO:0000256" key="3">
    <source>
        <dbReference type="SAM" id="MobiDB-lite"/>
    </source>
</evidence>
<feature type="region of interest" description="Disordered" evidence="3">
    <location>
        <begin position="32"/>
        <end position="53"/>
    </location>
</feature>
<gene>
    <name evidence="4" type="ORF">GMBLW1_06850</name>
</gene>
<dbReference type="AlphaFoldDB" id="A0A6C2YQJ4"/>
<accession>A0A6C2YQJ4</accession>
<dbReference type="EMBL" id="LR593887">
    <property type="protein sequence ID" value="VTS03913.1"/>
    <property type="molecule type" value="Genomic_DNA"/>
</dbReference>
<dbReference type="InParanoid" id="A0A6C2YQJ4"/>
<proteinExistence type="predicted"/>
<dbReference type="InterPro" id="IPR005584">
    <property type="entry name" value="DNA_gyrase_inhibitor_YacG"/>
</dbReference>
<protein>
    <recommendedName>
        <fullName evidence="6">DNA gyrase inhibitor YacG</fullName>
    </recommendedName>
</protein>
<dbReference type="GO" id="GO:0008270">
    <property type="term" value="F:zinc ion binding"/>
    <property type="evidence" value="ECO:0007669"/>
    <property type="project" value="InterPro"/>
</dbReference>
<dbReference type="Proteomes" id="UP000464378">
    <property type="component" value="Chromosome"/>
</dbReference>
<dbReference type="KEGG" id="tim:GMBLW1_06850"/>
<dbReference type="InterPro" id="IPR013088">
    <property type="entry name" value="Znf_NHR/GATA"/>
</dbReference>
<dbReference type="PANTHER" id="PTHR36150">
    <property type="entry name" value="DNA GYRASE INHIBITOR YACG"/>
    <property type="match status" value="1"/>
</dbReference>
<evidence type="ECO:0000256" key="1">
    <source>
        <dbReference type="ARBA" id="ARBA00022723"/>
    </source>
</evidence>
<dbReference type="PANTHER" id="PTHR36150:SF1">
    <property type="entry name" value="DNA GYRASE INHIBITOR YACG"/>
    <property type="match status" value="1"/>
</dbReference>
<reference evidence="4" key="1">
    <citation type="submission" date="2019-04" db="EMBL/GenBank/DDBJ databases">
        <authorList>
            <consortium name="Science for Life Laboratories"/>
        </authorList>
    </citation>
    <scope>NUCLEOTIDE SEQUENCE</scope>
    <source>
        <strain evidence="4">MBLW1</strain>
    </source>
</reference>
<dbReference type="EMBL" id="LR586016">
    <property type="protein sequence ID" value="VIP03275.1"/>
    <property type="molecule type" value="Genomic_DNA"/>
</dbReference>
<keyword evidence="1" id="KW-0479">Metal-binding</keyword>
<evidence type="ECO:0008006" key="6">
    <source>
        <dbReference type="Google" id="ProtNLM"/>
    </source>
</evidence>
<sequence length="53" mass="6240">MPGNSLDWPDYPFCSKRCRTIDLGRWLDEAYRVPRSNDHDEADSAPHPEDYDE</sequence>
<dbReference type="SUPFAM" id="SSF57716">
    <property type="entry name" value="Glucocorticoid receptor-like (DNA-binding domain)"/>
    <property type="match status" value="1"/>
</dbReference>